<dbReference type="Gene3D" id="3.40.50.1460">
    <property type="match status" value="1"/>
</dbReference>
<dbReference type="AlphaFoldDB" id="A0A543G6E5"/>
<dbReference type="InterPro" id="IPR001769">
    <property type="entry name" value="Gingipain"/>
</dbReference>
<organism evidence="3 4">
    <name type="scientific">Flavobacterium branchiophilum</name>
    <dbReference type="NCBI Taxonomy" id="55197"/>
    <lineage>
        <taxon>Bacteria</taxon>
        <taxon>Pseudomonadati</taxon>
        <taxon>Bacteroidota</taxon>
        <taxon>Flavobacteriia</taxon>
        <taxon>Flavobacteriales</taxon>
        <taxon>Flavobacteriaceae</taxon>
        <taxon>Flavobacterium</taxon>
    </lineage>
</organism>
<evidence type="ECO:0000256" key="1">
    <source>
        <dbReference type="ARBA" id="ARBA00022729"/>
    </source>
</evidence>
<dbReference type="Gene3D" id="3.40.50.10390">
    <property type="entry name" value="Gingipain r, domain 1"/>
    <property type="match status" value="1"/>
</dbReference>
<sequence>MLLALPFYMKKIGLLIFCGFYFTGFAQLSGNINLNWSWNQNVSYGNFQLNLPQFDRDKMYFDVQKKQIFFVQMLPSNTFYQPEAIQIQKVVLENVAADALGDLDLTKIPSEIEPQFENIQSRDESFVRLTFNPIIKKNNQYQMVRSLDYQFNPSKAKTQAGTFQNYAIVNSVLSSGEWYRFYVQKSGVYKIDKAFLQQLGINVGAINPKNVKLYGNGGKMLPLSNNIDYPNDITENAIQVVGEDDGVFNDSDYILFYAEGVDNWNQESNTFVNLYSDKSYYYINLASDPGKRIQNYQQPIANATQTLNSFDDVVYHEEDLINIGKLGRTWYGESFEVNNDQTFDFNIPNIVPNSNIFSEINLASNGENYTKFNIKINGVSYNDVDLYPIGSSGTYNESNAYNYISATENVSINLKYENNGVPISIGYLNFIKLNCQRYLKGFGKQFRFQLQNQSNTVGLYEIANANNLTQVWDISDIYNVSKITNNNQSLISFKAHLQQNTHFIAIDPSDYYLPLKEAQTRVTNQDLKGSIFKNTNGQFQDIDYLIITPSFLYPQAEKLANFHRNYASLNVKVVPLEQIYQEFASGKQDIGAIRNFVKYVYFNASSNSSKVQYLNLFGDASYDFKNKIPAALNTNIVPIYHALRGNSLGESSFATDDFFGMMDANEGDNFAYGSNGLDVAVGRMIVSNNQQADDMVNKVMAYHDIKSYGSWRNNYVYIADDIDKISDASLEVVQNQVADELWLNKPFMNINKIILDSYVQESSAGGFRYPKAKQDIYNAFEKGALVFNYLGHGGEDGLAQERLWEKSTGQNLFNPNKFPLFITLTCDFSRFDNPYKKTAGEYTYWNPNGGAIAMITTVREVSQAGAEAFNFELNKQLFGFNQSTYPSIGEALRRAKNIASASAKVIFCLGDPALKLAIPQSKIVLTKVNDMPITGAIDDFKALSYIKLSGEILNESNQFQSTYNGDLAVAIFDKNSQKSTIVNDDIGQVMNFTALGETIFRGNANIVNGKFEFGFVVPRDIRIPLGNGRISFYAKRNQILLDKTGYNTVIKIGGINPNAAADTTPPKVKLYMNDQTFINGGITNESPIFLAYLDDENGINTASGIGHDIIGILDGNETNPYIMNDYYETEPDNYKLGKVKFPFRNLSVGLHTIKFKAWDVYNNIVTAEIQFLVMGNDTLALTNVLNYPNPFVSYTQFWFTHNKPFEPLEVQVQVMTVSGKVVWTHNQTITTEGFLSREISWDGKDDFGDRLGKGVYIYKLTVKSNVSNTKTEKYEKLVIL</sequence>
<keyword evidence="1" id="KW-0732">Signal</keyword>
<name>A0A543G6E5_9FLAO</name>
<dbReference type="InterPro" id="IPR029030">
    <property type="entry name" value="Caspase-like_dom_sf"/>
</dbReference>
<dbReference type="GO" id="GO:0006508">
    <property type="term" value="P:proteolysis"/>
    <property type="evidence" value="ECO:0007669"/>
    <property type="project" value="InterPro"/>
</dbReference>
<evidence type="ECO:0000313" key="4">
    <source>
        <dbReference type="Proteomes" id="UP000320773"/>
    </source>
</evidence>
<protein>
    <submittedName>
        <fullName evidence="3">Peptidase C25-like protein</fullName>
    </submittedName>
</protein>
<feature type="domain" description="Gingipain" evidence="2">
    <location>
        <begin position="544"/>
        <end position="916"/>
    </location>
</feature>
<dbReference type="InterPro" id="IPR026444">
    <property type="entry name" value="Secre_tail"/>
</dbReference>
<dbReference type="EMBL" id="VFPJ01000001">
    <property type="protein sequence ID" value="TQM41637.1"/>
    <property type="molecule type" value="Genomic_DNA"/>
</dbReference>
<dbReference type="Gene3D" id="2.60.40.4070">
    <property type="match status" value="1"/>
</dbReference>
<dbReference type="InterPro" id="IPR029031">
    <property type="entry name" value="Gingipain_N_sf"/>
</dbReference>
<dbReference type="NCBIfam" id="NF033707">
    <property type="entry name" value="T9SS_sortase"/>
    <property type="match status" value="1"/>
</dbReference>
<dbReference type="CDD" id="cd02258">
    <property type="entry name" value="Peptidase_C25_N"/>
    <property type="match status" value="1"/>
</dbReference>
<evidence type="ECO:0000313" key="3">
    <source>
        <dbReference type="EMBL" id="TQM41637.1"/>
    </source>
</evidence>
<evidence type="ECO:0000259" key="2">
    <source>
        <dbReference type="Pfam" id="PF01364"/>
    </source>
</evidence>
<proteinExistence type="predicted"/>
<dbReference type="NCBIfam" id="TIGR04183">
    <property type="entry name" value="Por_Secre_tail"/>
    <property type="match status" value="1"/>
</dbReference>
<gene>
    <name evidence="3" type="ORF">BC670_2626</name>
</gene>
<dbReference type="Pfam" id="PF01364">
    <property type="entry name" value="Peptidase_C25"/>
    <property type="match status" value="1"/>
</dbReference>
<dbReference type="GO" id="GO:0008234">
    <property type="term" value="F:cysteine-type peptidase activity"/>
    <property type="evidence" value="ECO:0007669"/>
    <property type="project" value="InterPro"/>
</dbReference>
<dbReference type="Proteomes" id="UP000320773">
    <property type="component" value="Unassembled WGS sequence"/>
</dbReference>
<dbReference type="SUPFAM" id="SSF52129">
    <property type="entry name" value="Caspase-like"/>
    <property type="match status" value="1"/>
</dbReference>
<reference evidence="3 4" key="1">
    <citation type="submission" date="2019-06" db="EMBL/GenBank/DDBJ databases">
        <title>Genomic Encyclopedia of Archaeal and Bacterial Type Strains, Phase II (KMG-II): from individual species to whole genera.</title>
        <authorList>
            <person name="Goeker M."/>
        </authorList>
    </citation>
    <scope>NUCLEOTIDE SEQUENCE [LARGE SCALE GENOMIC DNA]</scope>
    <source>
        <strain evidence="3 4">DSM 24789</strain>
    </source>
</reference>
<comment type="caution">
    <text evidence="3">The sequence shown here is derived from an EMBL/GenBank/DDBJ whole genome shotgun (WGS) entry which is preliminary data.</text>
</comment>
<accession>A0A543G6E5</accession>